<dbReference type="PRINTS" id="PR00633">
    <property type="entry name" value="RCCNDNSATION"/>
</dbReference>
<sequence>MLVVLGVAAMAALASCSSDDAEDVNVGATDGGTDAATVHDGADAQDQDGSPSRDGGDTRDAAWFDGGPLPVDCSGAGPCATALVTTLGASASDLGEGFCALLHDGTVACWGANLAGQLGRGDQANAFDSATPARVVGVENATQIDHTCVRTATGEVFCWGTGPFLRGDAGAASTERTALKLPLPPVTRVAAGADVACALADDGLLCWGRNTNGQLAPLESTPAYTALPPKRLELPSGGRARDVVLGAAAFVLRDDGETLSWGANPPLARVSPLFPDPHPLPVTLAGISSLDVTIDSACATAGGTGYCWGATIPKVGEIVATNPPALDRALPERVDAPEPLVQIATTRTLTSTDFGDPVIRPQRWCAVSATGKVYCWGYNASGQAGDGTKSYAFEAKLVQGLPAPAVTVKTTPSTTCALLTTGRVHCWGANFYGQLGNGKIKVPSLTPQEVMLP</sequence>
<dbReference type="EMBL" id="CP012333">
    <property type="protein sequence ID" value="AKV02674.1"/>
    <property type="molecule type" value="Genomic_DNA"/>
</dbReference>
<protein>
    <recommendedName>
        <fullName evidence="5">BNR repeat domain protein</fullName>
    </recommendedName>
</protein>
<dbReference type="GO" id="GO:0005737">
    <property type="term" value="C:cytoplasm"/>
    <property type="evidence" value="ECO:0007669"/>
    <property type="project" value="TreeGrafter"/>
</dbReference>
<dbReference type="STRING" id="1391654.AKJ09_09337"/>
<evidence type="ECO:0000313" key="4">
    <source>
        <dbReference type="Proteomes" id="UP000064967"/>
    </source>
</evidence>
<keyword evidence="4" id="KW-1185">Reference proteome</keyword>
<accession>A0A0K1QAA3</accession>
<evidence type="ECO:0000256" key="2">
    <source>
        <dbReference type="SAM" id="SignalP"/>
    </source>
</evidence>
<dbReference type="InterPro" id="IPR009091">
    <property type="entry name" value="RCC1/BLIP-II"/>
</dbReference>
<dbReference type="PANTHER" id="PTHR45982:SF1">
    <property type="entry name" value="REGULATOR OF CHROMOSOME CONDENSATION"/>
    <property type="match status" value="1"/>
</dbReference>
<gene>
    <name evidence="3" type="ORF">AKJ09_09337</name>
</gene>
<dbReference type="AlphaFoldDB" id="A0A0K1QAA3"/>
<dbReference type="SUPFAM" id="SSF50985">
    <property type="entry name" value="RCC1/BLIP-II"/>
    <property type="match status" value="1"/>
</dbReference>
<evidence type="ECO:0000256" key="1">
    <source>
        <dbReference type="SAM" id="MobiDB-lite"/>
    </source>
</evidence>
<dbReference type="PROSITE" id="PS50012">
    <property type="entry name" value="RCC1_3"/>
    <property type="match status" value="2"/>
</dbReference>
<evidence type="ECO:0008006" key="5">
    <source>
        <dbReference type="Google" id="ProtNLM"/>
    </source>
</evidence>
<keyword evidence="2" id="KW-0732">Signal</keyword>
<evidence type="ECO:0000313" key="3">
    <source>
        <dbReference type="EMBL" id="AKV02674.1"/>
    </source>
</evidence>
<dbReference type="InterPro" id="IPR051553">
    <property type="entry name" value="Ran_GTPase-activating"/>
</dbReference>
<feature type="signal peptide" evidence="2">
    <location>
        <begin position="1"/>
        <end position="21"/>
    </location>
</feature>
<dbReference type="InterPro" id="IPR000408">
    <property type="entry name" value="Reg_chr_condens"/>
</dbReference>
<dbReference type="Proteomes" id="UP000064967">
    <property type="component" value="Chromosome"/>
</dbReference>
<dbReference type="KEGG" id="llu:AKJ09_09337"/>
<proteinExistence type="predicted"/>
<reference evidence="3 4" key="1">
    <citation type="submission" date="2015-08" db="EMBL/GenBank/DDBJ databases">
        <authorList>
            <person name="Babu N.S."/>
            <person name="Beckwith C.J."/>
            <person name="Beseler K.G."/>
            <person name="Brison A."/>
            <person name="Carone J.V."/>
            <person name="Caskin T.P."/>
            <person name="Diamond M."/>
            <person name="Durham M.E."/>
            <person name="Foxe J.M."/>
            <person name="Go M."/>
            <person name="Henderson B.A."/>
            <person name="Jones I.B."/>
            <person name="McGettigan J.A."/>
            <person name="Micheletti S.J."/>
            <person name="Nasrallah M.E."/>
            <person name="Ortiz D."/>
            <person name="Piller C.R."/>
            <person name="Privatt S.R."/>
            <person name="Schneider S.L."/>
            <person name="Sharp S."/>
            <person name="Smith T.C."/>
            <person name="Stanton J.D."/>
            <person name="Ullery H.E."/>
            <person name="Wilson R.J."/>
            <person name="Serrano M.G."/>
            <person name="Buck G."/>
            <person name="Lee V."/>
            <person name="Wang Y."/>
            <person name="Carvalho R."/>
            <person name="Voegtly L."/>
            <person name="Shi R."/>
            <person name="Duckworth R."/>
            <person name="Johnson A."/>
            <person name="Loviza R."/>
            <person name="Walstead R."/>
            <person name="Shah Z."/>
            <person name="Kiflezghi M."/>
            <person name="Wade K."/>
            <person name="Ball S.L."/>
            <person name="Bradley K.W."/>
            <person name="Asai D.J."/>
            <person name="Bowman C.A."/>
            <person name="Russell D.A."/>
            <person name="Pope W.H."/>
            <person name="Jacobs-Sera D."/>
            <person name="Hendrix R.W."/>
            <person name="Hatfull G.F."/>
        </authorList>
    </citation>
    <scope>NUCLEOTIDE SEQUENCE [LARGE SCALE GENOMIC DNA]</scope>
    <source>
        <strain evidence="3 4">DSM 27648</strain>
    </source>
</reference>
<feature type="region of interest" description="Disordered" evidence="1">
    <location>
        <begin position="25"/>
        <end position="60"/>
    </location>
</feature>
<dbReference type="GO" id="GO:0005085">
    <property type="term" value="F:guanyl-nucleotide exchange factor activity"/>
    <property type="evidence" value="ECO:0007669"/>
    <property type="project" value="TreeGrafter"/>
</dbReference>
<feature type="chain" id="PRO_5005466866" description="BNR repeat domain protein" evidence="2">
    <location>
        <begin position="22"/>
        <end position="453"/>
    </location>
</feature>
<name>A0A0K1QAA3_9BACT</name>
<dbReference type="PANTHER" id="PTHR45982">
    <property type="entry name" value="REGULATOR OF CHROMOSOME CONDENSATION"/>
    <property type="match status" value="1"/>
</dbReference>
<organism evidence="3 4">
    <name type="scientific">Labilithrix luteola</name>
    <dbReference type="NCBI Taxonomy" id="1391654"/>
    <lineage>
        <taxon>Bacteria</taxon>
        <taxon>Pseudomonadati</taxon>
        <taxon>Myxococcota</taxon>
        <taxon>Polyangia</taxon>
        <taxon>Polyangiales</taxon>
        <taxon>Labilitrichaceae</taxon>
        <taxon>Labilithrix</taxon>
    </lineage>
</organism>
<dbReference type="Pfam" id="PF13540">
    <property type="entry name" value="RCC1_2"/>
    <property type="match status" value="3"/>
</dbReference>
<dbReference type="RefSeq" id="WP_205633948.1">
    <property type="nucleotide sequence ID" value="NZ_CP012333.1"/>
</dbReference>
<dbReference type="Gene3D" id="2.130.10.30">
    <property type="entry name" value="Regulator of chromosome condensation 1/beta-lactamase-inhibitor protein II"/>
    <property type="match status" value="2"/>
</dbReference>